<dbReference type="OrthoDB" id="10250660at2759"/>
<dbReference type="Pfam" id="PF01938">
    <property type="entry name" value="TRAM"/>
    <property type="match status" value="1"/>
</dbReference>
<feature type="binding site" evidence="4">
    <location>
        <position position="358"/>
    </location>
    <ligand>
        <name>S-adenosyl-L-methionine</name>
        <dbReference type="ChEBI" id="CHEBI:59789"/>
    </ligand>
</feature>
<feature type="region of interest" description="Disordered" evidence="6">
    <location>
        <begin position="215"/>
        <end position="238"/>
    </location>
</feature>
<feature type="domain" description="TRAM" evidence="7">
    <location>
        <begin position="75"/>
        <end position="140"/>
    </location>
</feature>
<dbReference type="EMBL" id="ML996086">
    <property type="protein sequence ID" value="KAF2152337.1"/>
    <property type="molecule type" value="Genomic_DNA"/>
</dbReference>
<dbReference type="PROSITE" id="PS01230">
    <property type="entry name" value="TRMA_1"/>
    <property type="match status" value="1"/>
</dbReference>
<dbReference type="PANTHER" id="PTHR11061:SF30">
    <property type="entry name" value="TRNA (URACIL(54)-C(5))-METHYLTRANSFERASE"/>
    <property type="match status" value="1"/>
</dbReference>
<evidence type="ECO:0000256" key="1">
    <source>
        <dbReference type="ARBA" id="ARBA00022603"/>
    </source>
</evidence>
<evidence type="ECO:0000256" key="2">
    <source>
        <dbReference type="ARBA" id="ARBA00022679"/>
    </source>
</evidence>
<feature type="binding site" evidence="4">
    <location>
        <position position="411"/>
    </location>
    <ligand>
        <name>S-adenosyl-L-methionine</name>
        <dbReference type="ChEBI" id="CHEBI:59789"/>
    </ligand>
</feature>
<reference evidence="8" key="1">
    <citation type="journal article" date="2020" name="Stud. Mycol.">
        <title>101 Dothideomycetes genomes: a test case for predicting lifestyles and emergence of pathogens.</title>
        <authorList>
            <person name="Haridas S."/>
            <person name="Albert R."/>
            <person name="Binder M."/>
            <person name="Bloem J."/>
            <person name="Labutti K."/>
            <person name="Salamov A."/>
            <person name="Andreopoulos B."/>
            <person name="Baker S."/>
            <person name="Barry K."/>
            <person name="Bills G."/>
            <person name="Bluhm B."/>
            <person name="Cannon C."/>
            <person name="Castanera R."/>
            <person name="Culley D."/>
            <person name="Daum C."/>
            <person name="Ezra D."/>
            <person name="Gonzalez J."/>
            <person name="Henrissat B."/>
            <person name="Kuo A."/>
            <person name="Liang C."/>
            <person name="Lipzen A."/>
            <person name="Lutzoni F."/>
            <person name="Magnuson J."/>
            <person name="Mondo S."/>
            <person name="Nolan M."/>
            <person name="Ohm R."/>
            <person name="Pangilinan J."/>
            <person name="Park H.-J."/>
            <person name="Ramirez L."/>
            <person name="Alfaro M."/>
            <person name="Sun H."/>
            <person name="Tritt A."/>
            <person name="Yoshinaga Y."/>
            <person name="Zwiers L.-H."/>
            <person name="Turgeon B."/>
            <person name="Goodwin S."/>
            <person name="Spatafora J."/>
            <person name="Crous P."/>
            <person name="Grigoriev I."/>
        </authorList>
    </citation>
    <scope>NUCLEOTIDE SEQUENCE</scope>
    <source>
        <strain evidence="8">CBS 260.36</strain>
    </source>
</reference>
<keyword evidence="3 4" id="KW-0949">S-adenosyl-L-methionine</keyword>
<name>A0A9P4MGM5_9PEZI</name>
<dbReference type="PROSITE" id="PS51622">
    <property type="entry name" value="SAM_MT_RNA_M5U_2"/>
    <property type="match status" value="1"/>
</dbReference>
<feature type="region of interest" description="Disordered" evidence="6">
    <location>
        <begin position="61"/>
        <end position="80"/>
    </location>
</feature>
<evidence type="ECO:0000256" key="5">
    <source>
        <dbReference type="PROSITE-ProRule" id="PRU10015"/>
    </source>
</evidence>
<dbReference type="GO" id="GO:0032259">
    <property type="term" value="P:methylation"/>
    <property type="evidence" value="ECO:0007669"/>
    <property type="project" value="UniProtKB-KW"/>
</dbReference>
<dbReference type="PROSITE" id="PS51687">
    <property type="entry name" value="SAM_MT_RNA_M5U"/>
    <property type="match status" value="1"/>
</dbReference>
<dbReference type="GO" id="GO:0008033">
    <property type="term" value="P:tRNA processing"/>
    <property type="evidence" value="ECO:0007669"/>
    <property type="project" value="InterPro"/>
</dbReference>
<dbReference type="InterPro" id="IPR012340">
    <property type="entry name" value="NA-bd_OB-fold"/>
</dbReference>
<evidence type="ECO:0000313" key="9">
    <source>
        <dbReference type="Proteomes" id="UP000799439"/>
    </source>
</evidence>
<dbReference type="PROSITE" id="PS50926">
    <property type="entry name" value="TRAM"/>
    <property type="match status" value="1"/>
</dbReference>
<evidence type="ECO:0000256" key="4">
    <source>
        <dbReference type="PROSITE-ProRule" id="PRU01024"/>
    </source>
</evidence>
<accession>A0A9P4MGM5</accession>
<protein>
    <submittedName>
        <fullName evidence="8">S-adenosyl-L-methionine-dependent methyltransferase</fullName>
    </submittedName>
</protein>
<evidence type="ECO:0000256" key="3">
    <source>
        <dbReference type="ARBA" id="ARBA00022691"/>
    </source>
</evidence>
<evidence type="ECO:0000259" key="7">
    <source>
        <dbReference type="PROSITE" id="PS50926"/>
    </source>
</evidence>
<feature type="binding site" evidence="4">
    <location>
        <position position="461"/>
    </location>
    <ligand>
        <name>S-adenosyl-L-methionine</name>
        <dbReference type="ChEBI" id="CHEBI:59789"/>
    </ligand>
</feature>
<dbReference type="InterPro" id="IPR002792">
    <property type="entry name" value="TRAM_dom"/>
</dbReference>
<dbReference type="Proteomes" id="UP000799439">
    <property type="component" value="Unassembled WGS sequence"/>
</dbReference>
<keyword evidence="2 4" id="KW-0808">Transferase</keyword>
<organism evidence="8 9">
    <name type="scientific">Myriangium duriaei CBS 260.36</name>
    <dbReference type="NCBI Taxonomy" id="1168546"/>
    <lineage>
        <taxon>Eukaryota</taxon>
        <taxon>Fungi</taxon>
        <taxon>Dikarya</taxon>
        <taxon>Ascomycota</taxon>
        <taxon>Pezizomycotina</taxon>
        <taxon>Dothideomycetes</taxon>
        <taxon>Dothideomycetidae</taxon>
        <taxon>Myriangiales</taxon>
        <taxon>Myriangiaceae</taxon>
        <taxon>Myriangium</taxon>
    </lineage>
</organism>
<gene>
    <name evidence="8" type="ORF">K461DRAFT_268303</name>
</gene>
<dbReference type="InterPro" id="IPR030390">
    <property type="entry name" value="MeTrfase_TrmA_AS"/>
</dbReference>
<dbReference type="AlphaFoldDB" id="A0A9P4MGM5"/>
<feature type="active site" description="Nucleophile" evidence="4">
    <location>
        <position position="488"/>
    </location>
</feature>
<dbReference type="Gene3D" id="3.40.50.150">
    <property type="entry name" value="Vaccinia Virus protein VP39"/>
    <property type="match status" value="2"/>
</dbReference>
<keyword evidence="9" id="KW-1185">Reference proteome</keyword>
<dbReference type="Gene3D" id="2.40.50.140">
    <property type="entry name" value="Nucleic acid-binding proteins"/>
    <property type="match status" value="1"/>
</dbReference>
<dbReference type="CDD" id="cd02440">
    <property type="entry name" value="AdoMet_MTases"/>
    <property type="match status" value="1"/>
</dbReference>
<comment type="caution">
    <text evidence="8">The sequence shown here is derived from an EMBL/GenBank/DDBJ whole genome shotgun (WGS) entry which is preliminary data.</text>
</comment>
<dbReference type="GO" id="GO:0030697">
    <property type="term" value="F:tRNA (uracil(54)-C5)-methyltransferase activity, S-adenosyl methionine-dependent"/>
    <property type="evidence" value="ECO:0007669"/>
    <property type="project" value="InterPro"/>
</dbReference>
<dbReference type="Pfam" id="PF05958">
    <property type="entry name" value="tRNA_U5-meth_tr"/>
    <property type="match status" value="1"/>
</dbReference>
<proteinExistence type="inferred from homology"/>
<dbReference type="InterPro" id="IPR010280">
    <property type="entry name" value="U5_MeTrfase_fam"/>
</dbReference>
<dbReference type="InterPro" id="IPR025795">
    <property type="entry name" value="tRNA_(uracil-5-)_MeTrfase"/>
</dbReference>
<sequence>MGTTVESNTAAQTNGTKKRAFNEGKRHFKKNKKQKIDTNWSDGSNEEVLLKDVRSLLDRLNLKNGGSDDGNEGGKTELPEPFTEVDLDITDLSSVGDGLAVLPGSSRVVVVPFAMPGDRVTAKLIRHDRQHPFTVADFVKVVTPSERRDDSRIGCQYFSKCSGCQFQMMSRDDQLAHKRTIIEKAYRHFSGLPASAVPTVGNTKHGEREYGYRTKLTPHFDAPPHARRDRRHGNPVTWESVPPIGFMLKGTRKTMDIEDCPIGTDAVRRGLKRERQRVTEEIHTYKRGATLLCREHTTPLPLSSPDTIPSDTSNPSDALIETVDSTPYLRTCITDPKSISTEYVLNKRFDNPAGAFFQNNNDILPVFIRRIRSLIHPPSSPPLTHLVDAYSGSGLFTVSLSDLFTHSIGIDVSAQSIAFASTNAAHNGIPSSRASFIAGDAADIFAHVRDFPADKTAVVLDPSRKGCDMPFLRQLLEFAPKRVCYVSCNVHTQARDVGVLCDPATGKYEIESVEGFDFFPLTAHVEGLAILRLREEGDTASDEQKLDVTAETVDA</sequence>
<dbReference type="InterPro" id="IPR029063">
    <property type="entry name" value="SAM-dependent_MTases_sf"/>
</dbReference>
<feature type="binding site" evidence="4">
    <location>
        <position position="390"/>
    </location>
    <ligand>
        <name>S-adenosyl-L-methionine</name>
        <dbReference type="ChEBI" id="CHEBI:59789"/>
    </ligand>
</feature>
<comment type="similarity">
    <text evidence="4">Belongs to the class I-like SAM-binding methyltransferase superfamily. RNA M5U methyltransferase family.</text>
</comment>
<feature type="region of interest" description="Disordered" evidence="6">
    <location>
        <begin position="1"/>
        <end position="40"/>
    </location>
</feature>
<dbReference type="SUPFAM" id="SSF50249">
    <property type="entry name" value="Nucleic acid-binding proteins"/>
    <property type="match status" value="1"/>
</dbReference>
<feature type="active site" evidence="5">
    <location>
        <position position="488"/>
    </location>
</feature>
<evidence type="ECO:0000256" key="6">
    <source>
        <dbReference type="SAM" id="MobiDB-lite"/>
    </source>
</evidence>
<feature type="compositionally biased region" description="Polar residues" evidence="6">
    <location>
        <begin position="1"/>
        <end position="15"/>
    </location>
</feature>
<dbReference type="SUPFAM" id="SSF53335">
    <property type="entry name" value="S-adenosyl-L-methionine-dependent methyltransferases"/>
    <property type="match status" value="1"/>
</dbReference>
<keyword evidence="1 4" id="KW-0489">Methyltransferase</keyword>
<dbReference type="FunFam" id="2.40.50.140:FF:000201">
    <property type="entry name" value="TRM2p tRNA methyltransferase"/>
    <property type="match status" value="1"/>
</dbReference>
<dbReference type="PANTHER" id="PTHR11061">
    <property type="entry name" value="RNA M5U METHYLTRANSFERASE"/>
    <property type="match status" value="1"/>
</dbReference>
<evidence type="ECO:0000313" key="8">
    <source>
        <dbReference type="EMBL" id="KAF2152337.1"/>
    </source>
</evidence>